<reference evidence="1" key="1">
    <citation type="submission" date="2020-04" db="EMBL/GenBank/DDBJ databases">
        <authorList>
            <person name="Chiriac C."/>
            <person name="Salcher M."/>
            <person name="Ghai R."/>
            <person name="Kavagutti S V."/>
        </authorList>
    </citation>
    <scope>NUCLEOTIDE SEQUENCE</scope>
</reference>
<gene>
    <name evidence="1" type="ORF">UFOVP275_34</name>
</gene>
<protein>
    <submittedName>
        <fullName evidence="1">Uncharacterized protein</fullName>
    </submittedName>
</protein>
<sequence>MAYTIDPANKIIVLDSATVTAQSIYVAWADWMLVSDNAKYLPAFSSTGGDALGGGLFIPPYYFLINGWRVRPMESSHNLTITGNLFVGGGGVPVVPTVGTYQVNVNYTVPVQAQGISTSGSTAPTAAEVAAAVLASLMATAIPVNMTKVKGQTIGGSGTEASPWGPAA</sequence>
<dbReference type="EMBL" id="LR796290">
    <property type="protein sequence ID" value="CAB4134920.1"/>
    <property type="molecule type" value="Genomic_DNA"/>
</dbReference>
<accession>A0A6J5LP97</accession>
<name>A0A6J5LP97_9CAUD</name>
<proteinExistence type="predicted"/>
<evidence type="ECO:0000313" key="1">
    <source>
        <dbReference type="EMBL" id="CAB4134920.1"/>
    </source>
</evidence>
<organism evidence="1">
    <name type="scientific">uncultured Caudovirales phage</name>
    <dbReference type="NCBI Taxonomy" id="2100421"/>
    <lineage>
        <taxon>Viruses</taxon>
        <taxon>Duplodnaviria</taxon>
        <taxon>Heunggongvirae</taxon>
        <taxon>Uroviricota</taxon>
        <taxon>Caudoviricetes</taxon>
        <taxon>Peduoviridae</taxon>
        <taxon>Maltschvirus</taxon>
        <taxon>Maltschvirus maltsch</taxon>
    </lineage>
</organism>